<evidence type="ECO:0000313" key="2">
    <source>
        <dbReference type="EMBL" id="GAA4245843.1"/>
    </source>
</evidence>
<organism evidence="2 3">
    <name type="scientific">Dactylosporangium darangshiense</name>
    <dbReference type="NCBI Taxonomy" id="579108"/>
    <lineage>
        <taxon>Bacteria</taxon>
        <taxon>Bacillati</taxon>
        <taxon>Actinomycetota</taxon>
        <taxon>Actinomycetes</taxon>
        <taxon>Micromonosporales</taxon>
        <taxon>Micromonosporaceae</taxon>
        <taxon>Dactylosporangium</taxon>
    </lineage>
</organism>
<gene>
    <name evidence="2" type="ORF">GCM10022255_014780</name>
</gene>
<dbReference type="EMBL" id="BAABAT010000003">
    <property type="protein sequence ID" value="GAA4245843.1"/>
    <property type="molecule type" value="Genomic_DNA"/>
</dbReference>
<comment type="caution">
    <text evidence="2">The sequence shown here is derived from an EMBL/GenBank/DDBJ whole genome shotgun (WGS) entry which is preliminary data.</text>
</comment>
<evidence type="ECO:0000256" key="1">
    <source>
        <dbReference type="SAM" id="MobiDB-lite"/>
    </source>
</evidence>
<accession>A0ABP8D1N9</accession>
<name>A0ABP8D1N9_9ACTN</name>
<keyword evidence="3" id="KW-1185">Reference proteome</keyword>
<sequence length="72" mass="7678">MVEVAVLVGARRLERRRRDRSRGAAIRKGGPTAPVVGCSPMVDAAGRSAECRMRDSRVTTRDSALPEGVADA</sequence>
<dbReference type="Proteomes" id="UP001500620">
    <property type="component" value="Unassembled WGS sequence"/>
</dbReference>
<protein>
    <submittedName>
        <fullName evidence="2">Uncharacterized protein</fullName>
    </submittedName>
</protein>
<feature type="region of interest" description="Disordered" evidence="1">
    <location>
        <begin position="53"/>
        <end position="72"/>
    </location>
</feature>
<proteinExistence type="predicted"/>
<reference evidence="3" key="1">
    <citation type="journal article" date="2019" name="Int. J. Syst. Evol. Microbiol.">
        <title>The Global Catalogue of Microorganisms (GCM) 10K type strain sequencing project: providing services to taxonomists for standard genome sequencing and annotation.</title>
        <authorList>
            <consortium name="The Broad Institute Genomics Platform"/>
            <consortium name="The Broad Institute Genome Sequencing Center for Infectious Disease"/>
            <person name="Wu L."/>
            <person name="Ma J."/>
        </authorList>
    </citation>
    <scope>NUCLEOTIDE SEQUENCE [LARGE SCALE GENOMIC DNA]</scope>
    <source>
        <strain evidence="3">JCM 17441</strain>
    </source>
</reference>
<evidence type="ECO:0000313" key="3">
    <source>
        <dbReference type="Proteomes" id="UP001500620"/>
    </source>
</evidence>